<dbReference type="PANTHER" id="PTHR15104">
    <property type="entry name" value="DIHYDROPTERIDINE REDUCTASE"/>
    <property type="match status" value="1"/>
</dbReference>
<dbReference type="GO" id="GO:0006559">
    <property type="term" value="P:L-phenylalanine catabolic process"/>
    <property type="evidence" value="ECO:0007669"/>
    <property type="project" value="TreeGrafter"/>
</dbReference>
<evidence type="ECO:0000256" key="2">
    <source>
        <dbReference type="ARBA" id="ARBA00011738"/>
    </source>
</evidence>
<accession>A0A9D3WX40</accession>
<proteinExistence type="inferred from homology"/>
<sequence length="136" mass="14463">MAAAAEAHRVLVYGGRGALGAKCVQHFRAKHWWVASIDLAENEEANANVVVKMTDSFTEQADQVTADVEKLLGAQKVDAILCVAGGWAGGSAKAKFSDDSVVFIEHGHPAYVLNPVHLASDTDKLDDLQPLSPLVV</sequence>
<comment type="subunit">
    <text evidence="2">Homodimer.</text>
</comment>
<comment type="caution">
    <text evidence="5">The sequence shown here is derived from an EMBL/GenBank/DDBJ whole genome shotgun (WGS) entry which is preliminary data.</text>
</comment>
<organism evidence="5 6">
    <name type="scientific">Mauremys mutica</name>
    <name type="common">yellowpond turtle</name>
    <dbReference type="NCBI Taxonomy" id="74926"/>
    <lineage>
        <taxon>Eukaryota</taxon>
        <taxon>Metazoa</taxon>
        <taxon>Chordata</taxon>
        <taxon>Craniata</taxon>
        <taxon>Vertebrata</taxon>
        <taxon>Euteleostomi</taxon>
        <taxon>Archelosauria</taxon>
        <taxon>Testudinata</taxon>
        <taxon>Testudines</taxon>
        <taxon>Cryptodira</taxon>
        <taxon>Durocryptodira</taxon>
        <taxon>Testudinoidea</taxon>
        <taxon>Geoemydidae</taxon>
        <taxon>Geoemydinae</taxon>
        <taxon>Mauremys</taxon>
    </lineage>
</organism>
<reference evidence="5" key="1">
    <citation type="submission" date="2021-09" db="EMBL/GenBank/DDBJ databases">
        <title>The genome of Mauremys mutica provides insights into the evolution of semi-aquatic lifestyle.</title>
        <authorList>
            <person name="Gong S."/>
            <person name="Gao Y."/>
        </authorList>
    </citation>
    <scope>NUCLEOTIDE SEQUENCE</scope>
    <source>
        <strain evidence="5">MM-2020</strain>
        <tissue evidence="5">Muscle</tissue>
    </source>
</reference>
<keyword evidence="3" id="KW-0521">NADP</keyword>
<evidence type="ECO:0000256" key="1">
    <source>
        <dbReference type="ARBA" id="ARBA00006484"/>
    </source>
</evidence>
<dbReference type="PANTHER" id="PTHR15104:SF0">
    <property type="entry name" value="DIHYDROPTERIDINE REDUCTASE"/>
    <property type="match status" value="1"/>
</dbReference>
<dbReference type="GO" id="GO:0006729">
    <property type="term" value="P:tetrahydrobiopterin biosynthetic process"/>
    <property type="evidence" value="ECO:0007669"/>
    <property type="project" value="TreeGrafter"/>
</dbReference>
<gene>
    <name evidence="5" type="ORF">KIL84_000714</name>
</gene>
<keyword evidence="6" id="KW-1185">Reference proteome</keyword>
<dbReference type="InterPro" id="IPR036291">
    <property type="entry name" value="NAD(P)-bd_dom_sf"/>
</dbReference>
<keyword evidence="4" id="KW-0560">Oxidoreductase</keyword>
<evidence type="ECO:0000256" key="4">
    <source>
        <dbReference type="ARBA" id="ARBA00023002"/>
    </source>
</evidence>
<comment type="similarity">
    <text evidence="1">Belongs to the short-chain dehydrogenases/reductases (SDR) family.</text>
</comment>
<evidence type="ECO:0008006" key="7">
    <source>
        <dbReference type="Google" id="ProtNLM"/>
    </source>
</evidence>
<evidence type="ECO:0000313" key="6">
    <source>
        <dbReference type="Proteomes" id="UP000827986"/>
    </source>
</evidence>
<dbReference type="GO" id="GO:0004155">
    <property type="term" value="F:6,7-dihydropteridine reductase activity"/>
    <property type="evidence" value="ECO:0007669"/>
    <property type="project" value="TreeGrafter"/>
</dbReference>
<evidence type="ECO:0000313" key="5">
    <source>
        <dbReference type="EMBL" id="KAH1169729.1"/>
    </source>
</evidence>
<dbReference type="GO" id="GO:0070402">
    <property type="term" value="F:NADPH binding"/>
    <property type="evidence" value="ECO:0007669"/>
    <property type="project" value="TreeGrafter"/>
</dbReference>
<dbReference type="SUPFAM" id="SSF51735">
    <property type="entry name" value="NAD(P)-binding Rossmann-fold domains"/>
    <property type="match status" value="1"/>
</dbReference>
<protein>
    <recommendedName>
        <fullName evidence="7">Dihydropteridine reductase</fullName>
    </recommendedName>
</protein>
<dbReference type="EMBL" id="JAHDVG010000484">
    <property type="protein sequence ID" value="KAH1169729.1"/>
    <property type="molecule type" value="Genomic_DNA"/>
</dbReference>
<dbReference type="GO" id="GO:0070404">
    <property type="term" value="F:NADH binding"/>
    <property type="evidence" value="ECO:0007669"/>
    <property type="project" value="TreeGrafter"/>
</dbReference>
<dbReference type="Gene3D" id="3.40.50.720">
    <property type="entry name" value="NAD(P)-binding Rossmann-like Domain"/>
    <property type="match status" value="1"/>
</dbReference>
<dbReference type="AlphaFoldDB" id="A0A9D3WX40"/>
<name>A0A9D3WX40_9SAUR</name>
<dbReference type="Proteomes" id="UP000827986">
    <property type="component" value="Unassembled WGS sequence"/>
</dbReference>
<dbReference type="GO" id="GO:0005737">
    <property type="term" value="C:cytoplasm"/>
    <property type="evidence" value="ECO:0007669"/>
    <property type="project" value="TreeGrafter"/>
</dbReference>
<evidence type="ECO:0000256" key="3">
    <source>
        <dbReference type="ARBA" id="ARBA00022857"/>
    </source>
</evidence>